<feature type="compositionally biased region" description="Low complexity" evidence="16">
    <location>
        <begin position="936"/>
        <end position="946"/>
    </location>
</feature>
<dbReference type="InterPro" id="IPR001611">
    <property type="entry name" value="Leu-rich_rpt"/>
</dbReference>
<keyword evidence="8" id="KW-0677">Repeat</keyword>
<comment type="caution">
    <text evidence="20">The sequence shown here is derived from an EMBL/GenBank/DDBJ whole genome shotgun (WGS) entry which is preliminary data.</text>
</comment>
<dbReference type="InterPro" id="IPR025875">
    <property type="entry name" value="Leu-rich_rpt_4"/>
</dbReference>
<dbReference type="InterPro" id="IPR000719">
    <property type="entry name" value="Prot_kinase_dom"/>
</dbReference>
<name>A0ABD3H236_9MARC</name>
<dbReference type="SMART" id="SM00369">
    <property type="entry name" value="LRR_TYP"/>
    <property type="match status" value="3"/>
</dbReference>
<keyword evidence="7 18" id="KW-0732">Signal</keyword>
<dbReference type="PANTHER" id="PTHR45631">
    <property type="entry name" value="OS07G0107800 PROTEIN-RELATED"/>
    <property type="match status" value="1"/>
</dbReference>
<keyword evidence="5" id="KW-0808">Transferase</keyword>
<evidence type="ECO:0000256" key="6">
    <source>
        <dbReference type="ARBA" id="ARBA00022692"/>
    </source>
</evidence>
<evidence type="ECO:0000259" key="19">
    <source>
        <dbReference type="PROSITE" id="PS50011"/>
    </source>
</evidence>
<evidence type="ECO:0000256" key="7">
    <source>
        <dbReference type="ARBA" id="ARBA00022729"/>
    </source>
</evidence>
<dbReference type="SUPFAM" id="SSF56112">
    <property type="entry name" value="Protein kinase-like (PK-like)"/>
    <property type="match status" value="1"/>
</dbReference>
<feature type="domain" description="Protein kinase" evidence="19">
    <location>
        <begin position="603"/>
        <end position="879"/>
    </location>
</feature>
<evidence type="ECO:0000256" key="1">
    <source>
        <dbReference type="ARBA" id="ARBA00004167"/>
    </source>
</evidence>
<organism evidence="20 21">
    <name type="scientific">Riccia sorocarpa</name>
    <dbReference type="NCBI Taxonomy" id="122646"/>
    <lineage>
        <taxon>Eukaryota</taxon>
        <taxon>Viridiplantae</taxon>
        <taxon>Streptophyta</taxon>
        <taxon>Embryophyta</taxon>
        <taxon>Marchantiophyta</taxon>
        <taxon>Marchantiopsida</taxon>
        <taxon>Marchantiidae</taxon>
        <taxon>Marchantiales</taxon>
        <taxon>Ricciaceae</taxon>
        <taxon>Riccia</taxon>
    </lineage>
</organism>
<keyword evidence="4" id="KW-0433">Leucine-rich repeat</keyword>
<evidence type="ECO:0000256" key="9">
    <source>
        <dbReference type="ARBA" id="ARBA00022741"/>
    </source>
</evidence>
<dbReference type="InterPro" id="IPR001245">
    <property type="entry name" value="Ser-Thr/Tyr_kinase_cat_dom"/>
</dbReference>
<evidence type="ECO:0000256" key="10">
    <source>
        <dbReference type="ARBA" id="ARBA00022777"/>
    </source>
</evidence>
<keyword evidence="12 17" id="KW-1133">Transmembrane helix</keyword>
<evidence type="ECO:0000256" key="4">
    <source>
        <dbReference type="ARBA" id="ARBA00022614"/>
    </source>
</evidence>
<evidence type="ECO:0000256" key="3">
    <source>
        <dbReference type="ARBA" id="ARBA00022527"/>
    </source>
</evidence>
<dbReference type="Pfam" id="PF12799">
    <property type="entry name" value="LRR_4"/>
    <property type="match status" value="1"/>
</dbReference>
<feature type="compositionally biased region" description="Polar residues" evidence="16">
    <location>
        <begin position="964"/>
        <end position="973"/>
    </location>
</feature>
<dbReference type="Gene3D" id="3.80.10.10">
    <property type="entry name" value="Ribonuclease Inhibitor"/>
    <property type="match status" value="1"/>
</dbReference>
<comment type="catalytic activity">
    <reaction evidence="14">
        <text>L-threonyl-[protein] + ATP = O-phospho-L-threonyl-[protein] + ADP + H(+)</text>
        <dbReference type="Rhea" id="RHEA:46608"/>
        <dbReference type="Rhea" id="RHEA-COMP:11060"/>
        <dbReference type="Rhea" id="RHEA-COMP:11605"/>
        <dbReference type="ChEBI" id="CHEBI:15378"/>
        <dbReference type="ChEBI" id="CHEBI:30013"/>
        <dbReference type="ChEBI" id="CHEBI:30616"/>
        <dbReference type="ChEBI" id="CHEBI:61977"/>
        <dbReference type="ChEBI" id="CHEBI:456216"/>
        <dbReference type="EC" id="2.7.11.1"/>
    </reaction>
</comment>
<feature type="signal peptide" evidence="18">
    <location>
        <begin position="1"/>
        <end position="26"/>
    </location>
</feature>
<evidence type="ECO:0000256" key="11">
    <source>
        <dbReference type="ARBA" id="ARBA00022840"/>
    </source>
</evidence>
<dbReference type="FunFam" id="1.10.510.10:FF:001703">
    <property type="entry name" value="Predicted protein"/>
    <property type="match status" value="1"/>
</dbReference>
<dbReference type="EC" id="2.7.11.1" evidence="2"/>
<sequence length="973" mass="106617">MTIRCAGQYCLWLWLLLISTLNSASAQEPGFISIDCGATSNFTDPVTNIHWTTDASYIRTGINKILSGAVTTDINDKQIKTLRYFPADRSRHCYTLPAAPNSTFLVRAGFLHGGFQASVDNSFSISIGSTIVDSLNLAPNLTDTFLIREYIIKTDLASDSILFCLIPNGTDAFINALELRPLAPDMYSESVQIGEYLKFLLRFNCGADSTDPAIRYPDDPYDRAWYVPPSQFSTFHNGKTSRNIPVKFTGPGSVGDRPPMAVLQSAWHDMSLFGFVLTPPDYELELTQMKVVNLTDVWPGPYELYNPHRKFTSAGTNFSFAIVPDATFGPVLNALELYSVREVKSSSTSTADVSALETFKALLGLSSWTGDPCFPIPYSWLTCDQETSARVIAINLSNYNLTGTIPASIADLTALTDLWLDNNKITGSIPDLSKLTKLRTLHLQNNSISGAIPDTLATLTSLKELWLSNNQLSGPIPAALYNRKDHGLDLKTDRNKNLCGPTENCKVVAPVTISKGGGSKLGPIIGGAVGGVIAVIVIVGIVVFCFCKKRPLLLALPVTSSAFGDTNTQHTGTSVASSNSASNAVAVRQARPFTLKEVEQATKNYKDQIGVGGYGPVFYGKLTDGSEVAVKLNSDNSKQGRTEFLNEVSFLSVVHHKNLVSLLGYCEDDGHHILLYEFMSCGTLREHLYSKDMLRRISWRERLDIALDAAKGLEYLHNDCVPRIIHRDIKSNNILLSDKLLAKVADFGISRSTPEDDTGSSGVSTLVKGTTGYLDPEYYTQGKLTQKSDVYSFGVVLLEIICGRPPILQTFIDPQEHMLVEWARGQMNSNNLESIIDPHIRGTYNREAMWKLAELAMDCVEPHGVNRPDMNQVVRALIIAVESEEQATQVYSPTQPSVGRTRNYSADIVDYPLRHSSADNSSLPPTEGPFAPTYPPNGSNSSAPASRFASQETFSIVSLDPDTDSSWMNPKPR</sequence>
<protein>
    <recommendedName>
        <fullName evidence="2">non-specific serine/threonine protein kinase</fullName>
        <ecNumber evidence="2">2.7.11.1</ecNumber>
    </recommendedName>
</protein>
<dbReference type="Gene3D" id="1.10.510.10">
    <property type="entry name" value="Transferase(Phosphotransferase) domain 1"/>
    <property type="match status" value="1"/>
</dbReference>
<dbReference type="PANTHER" id="PTHR45631:SF68">
    <property type="entry name" value="REPEAT FAMILY PROTEIN, PUTATIVE, EXPRESSED-RELATED"/>
    <property type="match status" value="1"/>
</dbReference>
<dbReference type="GO" id="GO:0005524">
    <property type="term" value="F:ATP binding"/>
    <property type="evidence" value="ECO:0007669"/>
    <property type="project" value="UniProtKB-KW"/>
</dbReference>
<dbReference type="SUPFAM" id="SSF52058">
    <property type="entry name" value="L domain-like"/>
    <property type="match status" value="1"/>
</dbReference>
<proteinExistence type="predicted"/>
<dbReference type="Proteomes" id="UP001633002">
    <property type="component" value="Unassembled WGS sequence"/>
</dbReference>
<evidence type="ECO:0000256" key="16">
    <source>
        <dbReference type="SAM" id="MobiDB-lite"/>
    </source>
</evidence>
<dbReference type="InterPro" id="IPR003591">
    <property type="entry name" value="Leu-rich_rpt_typical-subtyp"/>
</dbReference>
<dbReference type="Gene3D" id="3.30.200.20">
    <property type="entry name" value="Phosphorylase Kinase, domain 1"/>
    <property type="match status" value="1"/>
</dbReference>
<evidence type="ECO:0000256" key="14">
    <source>
        <dbReference type="ARBA" id="ARBA00047899"/>
    </source>
</evidence>
<dbReference type="InterPro" id="IPR032675">
    <property type="entry name" value="LRR_dom_sf"/>
</dbReference>
<evidence type="ECO:0000256" key="18">
    <source>
        <dbReference type="SAM" id="SignalP"/>
    </source>
</evidence>
<dbReference type="FunFam" id="3.80.10.10:FF:000400">
    <property type="entry name" value="Nuclear pore complex protein NUP107"/>
    <property type="match status" value="1"/>
</dbReference>
<feature type="transmembrane region" description="Helical" evidence="17">
    <location>
        <begin position="524"/>
        <end position="547"/>
    </location>
</feature>
<dbReference type="PROSITE" id="PS00108">
    <property type="entry name" value="PROTEIN_KINASE_ST"/>
    <property type="match status" value="1"/>
</dbReference>
<evidence type="ECO:0000256" key="12">
    <source>
        <dbReference type="ARBA" id="ARBA00022989"/>
    </source>
</evidence>
<evidence type="ECO:0000256" key="2">
    <source>
        <dbReference type="ARBA" id="ARBA00012513"/>
    </source>
</evidence>
<dbReference type="InterPro" id="IPR008271">
    <property type="entry name" value="Ser/Thr_kinase_AS"/>
</dbReference>
<dbReference type="PROSITE" id="PS51450">
    <property type="entry name" value="LRR"/>
    <property type="match status" value="1"/>
</dbReference>
<evidence type="ECO:0000256" key="17">
    <source>
        <dbReference type="SAM" id="Phobius"/>
    </source>
</evidence>
<dbReference type="GO" id="GO:0016020">
    <property type="term" value="C:membrane"/>
    <property type="evidence" value="ECO:0007669"/>
    <property type="project" value="UniProtKB-SubCell"/>
</dbReference>
<evidence type="ECO:0000256" key="13">
    <source>
        <dbReference type="ARBA" id="ARBA00023136"/>
    </source>
</evidence>
<feature type="region of interest" description="Disordered" evidence="16">
    <location>
        <begin position="915"/>
        <end position="973"/>
    </location>
</feature>
<dbReference type="SMART" id="SM00220">
    <property type="entry name" value="S_TKc"/>
    <property type="match status" value="1"/>
</dbReference>
<keyword evidence="10" id="KW-0418">Kinase</keyword>
<keyword evidence="11" id="KW-0067">ATP-binding</keyword>
<feature type="chain" id="PRO_5044788936" description="non-specific serine/threonine protein kinase" evidence="18">
    <location>
        <begin position="27"/>
        <end position="973"/>
    </location>
</feature>
<keyword evidence="21" id="KW-1185">Reference proteome</keyword>
<dbReference type="InterPro" id="IPR011009">
    <property type="entry name" value="Kinase-like_dom_sf"/>
</dbReference>
<gene>
    <name evidence="20" type="ORF">R1sor_003614</name>
</gene>
<dbReference type="GO" id="GO:0004674">
    <property type="term" value="F:protein serine/threonine kinase activity"/>
    <property type="evidence" value="ECO:0007669"/>
    <property type="project" value="UniProtKB-KW"/>
</dbReference>
<evidence type="ECO:0000313" key="21">
    <source>
        <dbReference type="Proteomes" id="UP001633002"/>
    </source>
</evidence>
<evidence type="ECO:0000256" key="5">
    <source>
        <dbReference type="ARBA" id="ARBA00022679"/>
    </source>
</evidence>
<dbReference type="AlphaFoldDB" id="A0ABD3H236"/>
<comment type="subcellular location">
    <subcellularLocation>
        <location evidence="1">Membrane</location>
        <topology evidence="1">Single-pass membrane protein</topology>
    </subcellularLocation>
</comment>
<keyword evidence="3" id="KW-0723">Serine/threonine-protein kinase</keyword>
<keyword evidence="6 17" id="KW-0812">Transmembrane</keyword>
<comment type="catalytic activity">
    <reaction evidence="15">
        <text>L-seryl-[protein] + ATP = O-phospho-L-seryl-[protein] + ADP + H(+)</text>
        <dbReference type="Rhea" id="RHEA:17989"/>
        <dbReference type="Rhea" id="RHEA-COMP:9863"/>
        <dbReference type="Rhea" id="RHEA-COMP:11604"/>
        <dbReference type="ChEBI" id="CHEBI:15378"/>
        <dbReference type="ChEBI" id="CHEBI:29999"/>
        <dbReference type="ChEBI" id="CHEBI:30616"/>
        <dbReference type="ChEBI" id="CHEBI:83421"/>
        <dbReference type="ChEBI" id="CHEBI:456216"/>
        <dbReference type="EC" id="2.7.11.1"/>
    </reaction>
</comment>
<dbReference type="Pfam" id="PF12819">
    <property type="entry name" value="Malectin_like"/>
    <property type="match status" value="1"/>
</dbReference>
<dbReference type="PROSITE" id="PS50011">
    <property type="entry name" value="PROTEIN_KINASE_DOM"/>
    <property type="match status" value="1"/>
</dbReference>
<dbReference type="EMBL" id="JBJQOH010000006">
    <property type="protein sequence ID" value="KAL3685592.1"/>
    <property type="molecule type" value="Genomic_DNA"/>
</dbReference>
<dbReference type="InterPro" id="IPR024788">
    <property type="entry name" value="Malectin-like_Carb-bd_dom"/>
</dbReference>
<reference evidence="20 21" key="1">
    <citation type="submission" date="2024-09" db="EMBL/GenBank/DDBJ databases">
        <title>Chromosome-scale assembly of Riccia sorocarpa.</title>
        <authorList>
            <person name="Paukszto L."/>
        </authorList>
    </citation>
    <scope>NUCLEOTIDE SEQUENCE [LARGE SCALE GENOMIC DNA]</scope>
    <source>
        <strain evidence="20">LP-2024</strain>
        <tissue evidence="20">Aerial parts of the thallus</tissue>
    </source>
</reference>
<dbReference type="Pfam" id="PF07714">
    <property type="entry name" value="PK_Tyr_Ser-Thr"/>
    <property type="match status" value="1"/>
</dbReference>
<keyword evidence="9" id="KW-0547">Nucleotide-binding</keyword>
<evidence type="ECO:0000256" key="15">
    <source>
        <dbReference type="ARBA" id="ARBA00048679"/>
    </source>
</evidence>
<dbReference type="FunFam" id="3.30.200.20:FF:000039">
    <property type="entry name" value="receptor-like protein kinase FERONIA"/>
    <property type="match status" value="1"/>
</dbReference>
<evidence type="ECO:0000313" key="20">
    <source>
        <dbReference type="EMBL" id="KAL3685592.1"/>
    </source>
</evidence>
<keyword evidence="13 17" id="KW-0472">Membrane</keyword>
<evidence type="ECO:0000256" key="8">
    <source>
        <dbReference type="ARBA" id="ARBA00022737"/>
    </source>
</evidence>
<accession>A0ABD3H236</accession>